<organism evidence="9 10">
    <name type="scientific">Plectus sambesii</name>
    <dbReference type="NCBI Taxonomy" id="2011161"/>
    <lineage>
        <taxon>Eukaryota</taxon>
        <taxon>Metazoa</taxon>
        <taxon>Ecdysozoa</taxon>
        <taxon>Nematoda</taxon>
        <taxon>Chromadorea</taxon>
        <taxon>Plectida</taxon>
        <taxon>Plectina</taxon>
        <taxon>Plectoidea</taxon>
        <taxon>Plectidae</taxon>
        <taxon>Plectus</taxon>
    </lineage>
</organism>
<name>A0A914X5J6_9BILA</name>
<keyword evidence="7" id="KW-0788">Thiol protease</keyword>
<evidence type="ECO:0000313" key="10">
    <source>
        <dbReference type="WBParaSite" id="PSAMB.scaffold644size44715.g7711.t1"/>
    </source>
</evidence>
<evidence type="ECO:0000256" key="8">
    <source>
        <dbReference type="SAM" id="SignalP"/>
    </source>
</evidence>
<evidence type="ECO:0000256" key="3">
    <source>
        <dbReference type="ARBA" id="ARBA00012628"/>
    </source>
</evidence>
<proteinExistence type="inferred from homology"/>
<accession>A0A914X5J6</accession>
<dbReference type="InterPro" id="IPR001096">
    <property type="entry name" value="Peptidase_C13"/>
</dbReference>
<keyword evidence="4" id="KW-0645">Protease</keyword>
<dbReference type="AlphaFoldDB" id="A0A914X5J6"/>
<dbReference type="FunFam" id="3.40.50.1460:FF:000006">
    <property type="entry name" value="Legumain"/>
    <property type="match status" value="1"/>
</dbReference>
<dbReference type="Pfam" id="PF01650">
    <property type="entry name" value="Peptidase_C13"/>
    <property type="match status" value="1"/>
</dbReference>
<dbReference type="GO" id="GO:0051603">
    <property type="term" value="P:proteolysis involved in protein catabolic process"/>
    <property type="evidence" value="ECO:0007669"/>
    <property type="project" value="TreeGrafter"/>
</dbReference>
<comment type="similarity">
    <text evidence="2">Belongs to the peptidase C13 family.</text>
</comment>
<dbReference type="GO" id="GO:0006624">
    <property type="term" value="P:vacuolar protein processing"/>
    <property type="evidence" value="ECO:0007669"/>
    <property type="project" value="TreeGrafter"/>
</dbReference>
<dbReference type="GO" id="GO:0005773">
    <property type="term" value="C:vacuole"/>
    <property type="evidence" value="ECO:0007669"/>
    <property type="project" value="GOC"/>
</dbReference>
<dbReference type="GO" id="GO:0004197">
    <property type="term" value="F:cysteine-type endopeptidase activity"/>
    <property type="evidence" value="ECO:0007669"/>
    <property type="project" value="UniProtKB-EC"/>
</dbReference>
<reference evidence="10" key="1">
    <citation type="submission" date="2022-11" db="UniProtKB">
        <authorList>
            <consortium name="WormBaseParasite"/>
        </authorList>
    </citation>
    <scope>IDENTIFICATION</scope>
</reference>
<protein>
    <recommendedName>
        <fullName evidence="3">legumain</fullName>
        <ecNumber evidence="3">3.4.22.34</ecNumber>
    </recommendedName>
</protein>
<evidence type="ECO:0000256" key="5">
    <source>
        <dbReference type="ARBA" id="ARBA00022729"/>
    </source>
</evidence>
<dbReference type="Proteomes" id="UP000887566">
    <property type="component" value="Unplaced"/>
</dbReference>
<evidence type="ECO:0000313" key="9">
    <source>
        <dbReference type="Proteomes" id="UP000887566"/>
    </source>
</evidence>
<keyword evidence="5 8" id="KW-0732">Signal</keyword>
<evidence type="ECO:0000256" key="1">
    <source>
        <dbReference type="ARBA" id="ARBA00000810"/>
    </source>
</evidence>
<keyword evidence="6" id="KW-0378">Hydrolase</keyword>
<feature type="chain" id="PRO_5037274630" description="legumain" evidence="8">
    <location>
        <begin position="18"/>
        <end position="256"/>
    </location>
</feature>
<feature type="signal peptide" evidence="8">
    <location>
        <begin position="1"/>
        <end position="17"/>
    </location>
</feature>
<comment type="catalytic activity">
    <reaction evidence="1">
        <text>Hydrolysis of proteins and small molecule substrates at -Asn-|-Xaa- bonds.</text>
        <dbReference type="EC" id="3.4.22.34"/>
    </reaction>
</comment>
<keyword evidence="9" id="KW-1185">Reference proteome</keyword>
<sequence>MMKSAVIICLLACVASAVQHHKFPRHHGRKELRDGGDQPKIWALLVAGSNGWSNYRHQADVCHAYKILRQHGIPEENIITMIFFNNGHNFFRNPYPGKLYNRPEGDDVYEGVGKDYVKEDVNPQNFLNVLQGNKKAMKGKGSGRVIESGPNDHVFVYFTDHGATGLIAFPDDTLSVKLLNDALKKMHRQKRFNQLVFYLEACESGSMFKNVLPTNIDVYAITAANDMESSWGCYCENDMHLPCLGDLFSVNWMQDS</sequence>
<dbReference type="PANTHER" id="PTHR12000">
    <property type="entry name" value="HEMOGLOBINASE FAMILY MEMBER"/>
    <property type="match status" value="1"/>
</dbReference>
<evidence type="ECO:0000256" key="7">
    <source>
        <dbReference type="ARBA" id="ARBA00022807"/>
    </source>
</evidence>
<dbReference type="PRINTS" id="PR00776">
    <property type="entry name" value="HEMOGLOBNASE"/>
</dbReference>
<evidence type="ECO:0000256" key="4">
    <source>
        <dbReference type="ARBA" id="ARBA00022670"/>
    </source>
</evidence>
<evidence type="ECO:0000256" key="6">
    <source>
        <dbReference type="ARBA" id="ARBA00022801"/>
    </source>
</evidence>
<dbReference type="PANTHER" id="PTHR12000:SF42">
    <property type="entry name" value="LEGUMAIN"/>
    <property type="match status" value="1"/>
</dbReference>
<dbReference type="Gene3D" id="3.40.50.1460">
    <property type="match status" value="1"/>
</dbReference>
<evidence type="ECO:0000256" key="2">
    <source>
        <dbReference type="ARBA" id="ARBA00009941"/>
    </source>
</evidence>
<dbReference type="WBParaSite" id="PSAMB.scaffold644size44715.g7711.t1">
    <property type="protein sequence ID" value="PSAMB.scaffold644size44715.g7711.t1"/>
    <property type="gene ID" value="PSAMB.scaffold644size44715.g7711"/>
</dbReference>
<dbReference type="EC" id="3.4.22.34" evidence="3"/>